<gene>
    <name evidence="7" type="ORF">L873DRAFT_1688724</name>
</gene>
<keyword evidence="3 6" id="KW-0645">Protease</keyword>
<dbReference type="OrthoDB" id="443318at2759"/>
<protein>
    <recommendedName>
        <fullName evidence="6">Carboxypeptidase</fullName>
        <ecNumber evidence="6">3.4.16.-</ecNumber>
    </recommendedName>
</protein>
<dbReference type="EC" id="3.4.16.-" evidence="6"/>
<dbReference type="Pfam" id="PF00450">
    <property type="entry name" value="Peptidase_S10"/>
    <property type="match status" value="1"/>
</dbReference>
<dbReference type="SUPFAM" id="SSF53474">
    <property type="entry name" value="alpha/beta-Hydrolases"/>
    <property type="match status" value="1"/>
</dbReference>
<dbReference type="InterPro" id="IPR018202">
    <property type="entry name" value="Ser_caboxypep_ser_AS"/>
</dbReference>
<organism evidence="7 8">
    <name type="scientific">Choiromyces venosus 120613-1</name>
    <dbReference type="NCBI Taxonomy" id="1336337"/>
    <lineage>
        <taxon>Eukaryota</taxon>
        <taxon>Fungi</taxon>
        <taxon>Dikarya</taxon>
        <taxon>Ascomycota</taxon>
        <taxon>Pezizomycotina</taxon>
        <taxon>Pezizomycetes</taxon>
        <taxon>Pezizales</taxon>
        <taxon>Tuberaceae</taxon>
        <taxon>Choiromyces</taxon>
    </lineage>
</organism>
<dbReference type="Gene3D" id="3.40.50.1820">
    <property type="entry name" value="alpha/beta hydrolase"/>
    <property type="match status" value="1"/>
</dbReference>
<sequence>MPISTRPKETRKLYFWFFPTTGAVDEELVIWLNGGPGCSDLEGLLQENGPFSWQTGTFKPVPNYYSWNNLTNMIWVEQPVGTGFSQGTPSARSEEDVAEQFLGFLENFIKTFGFENKKLYVTGESYAGVYVPYIVDAMYKKNNKTLFDPRGLMIYDPVLSPYVIQEQIAAAAFVDYWAHLFALNQTTMDRLHSTADKCGYTRYLNENLLNTSVECDVWTVIFEAALLVNPCFNMYQITTTCPVLWDVLGFPGSFTYLPEGAQIYFNRTEVQDAINAPRTNWEECSSIDVFPQGDSSDPSSWKVLPRVIDKNERTIIAHGLLDFLLIPNGTLLTIQNMTWGGQQGFRTKPFEPFVVPYESQGTMGVTHTERKLTWMEIQSSGHMVPLFQPVVAYRQLEYLIGRINKL</sequence>
<proteinExistence type="inferred from homology"/>
<dbReference type="STRING" id="1336337.A0A3N4JIS9"/>
<dbReference type="GO" id="GO:0004185">
    <property type="term" value="F:serine-type carboxypeptidase activity"/>
    <property type="evidence" value="ECO:0007669"/>
    <property type="project" value="UniProtKB-UniRule"/>
</dbReference>
<dbReference type="PANTHER" id="PTHR11802:SF479">
    <property type="entry name" value="CARBOXYPEPTIDASE"/>
    <property type="match status" value="1"/>
</dbReference>
<evidence type="ECO:0000256" key="6">
    <source>
        <dbReference type="RuleBase" id="RU361156"/>
    </source>
</evidence>
<comment type="similarity">
    <text evidence="1 6">Belongs to the peptidase S10 family.</text>
</comment>
<keyword evidence="8" id="KW-1185">Reference proteome</keyword>
<dbReference type="GO" id="GO:0006508">
    <property type="term" value="P:proteolysis"/>
    <property type="evidence" value="ECO:0007669"/>
    <property type="project" value="UniProtKB-KW"/>
</dbReference>
<dbReference type="EMBL" id="ML120398">
    <property type="protein sequence ID" value="RPA98156.1"/>
    <property type="molecule type" value="Genomic_DNA"/>
</dbReference>
<dbReference type="InterPro" id="IPR001563">
    <property type="entry name" value="Peptidase_S10"/>
</dbReference>
<keyword evidence="2 6" id="KW-0121">Carboxypeptidase</keyword>
<evidence type="ECO:0000256" key="5">
    <source>
        <dbReference type="ARBA" id="ARBA00023180"/>
    </source>
</evidence>
<evidence type="ECO:0000256" key="2">
    <source>
        <dbReference type="ARBA" id="ARBA00022645"/>
    </source>
</evidence>
<dbReference type="PRINTS" id="PR00724">
    <property type="entry name" value="CRBOXYPTASEC"/>
</dbReference>
<evidence type="ECO:0000313" key="7">
    <source>
        <dbReference type="EMBL" id="RPA98156.1"/>
    </source>
</evidence>
<reference evidence="7 8" key="1">
    <citation type="journal article" date="2018" name="Nat. Ecol. Evol.">
        <title>Pezizomycetes genomes reveal the molecular basis of ectomycorrhizal truffle lifestyle.</title>
        <authorList>
            <person name="Murat C."/>
            <person name="Payen T."/>
            <person name="Noel B."/>
            <person name="Kuo A."/>
            <person name="Morin E."/>
            <person name="Chen J."/>
            <person name="Kohler A."/>
            <person name="Krizsan K."/>
            <person name="Balestrini R."/>
            <person name="Da Silva C."/>
            <person name="Montanini B."/>
            <person name="Hainaut M."/>
            <person name="Levati E."/>
            <person name="Barry K.W."/>
            <person name="Belfiori B."/>
            <person name="Cichocki N."/>
            <person name="Clum A."/>
            <person name="Dockter R.B."/>
            <person name="Fauchery L."/>
            <person name="Guy J."/>
            <person name="Iotti M."/>
            <person name="Le Tacon F."/>
            <person name="Lindquist E.A."/>
            <person name="Lipzen A."/>
            <person name="Malagnac F."/>
            <person name="Mello A."/>
            <person name="Molinier V."/>
            <person name="Miyauchi S."/>
            <person name="Poulain J."/>
            <person name="Riccioni C."/>
            <person name="Rubini A."/>
            <person name="Sitrit Y."/>
            <person name="Splivallo R."/>
            <person name="Traeger S."/>
            <person name="Wang M."/>
            <person name="Zifcakova L."/>
            <person name="Wipf D."/>
            <person name="Zambonelli A."/>
            <person name="Paolocci F."/>
            <person name="Nowrousian M."/>
            <person name="Ottonello S."/>
            <person name="Baldrian P."/>
            <person name="Spatafora J.W."/>
            <person name="Henrissat B."/>
            <person name="Nagy L.G."/>
            <person name="Aury J.M."/>
            <person name="Wincker P."/>
            <person name="Grigoriev I.V."/>
            <person name="Bonfante P."/>
            <person name="Martin F.M."/>
        </authorList>
    </citation>
    <scope>NUCLEOTIDE SEQUENCE [LARGE SCALE GENOMIC DNA]</scope>
    <source>
        <strain evidence="7 8">120613-1</strain>
    </source>
</reference>
<accession>A0A3N4JIS9</accession>
<evidence type="ECO:0000313" key="8">
    <source>
        <dbReference type="Proteomes" id="UP000276215"/>
    </source>
</evidence>
<dbReference type="InterPro" id="IPR029058">
    <property type="entry name" value="AB_hydrolase_fold"/>
</dbReference>
<dbReference type="PROSITE" id="PS00131">
    <property type="entry name" value="CARBOXYPEPT_SER_SER"/>
    <property type="match status" value="1"/>
</dbReference>
<keyword evidence="5" id="KW-0325">Glycoprotein</keyword>
<name>A0A3N4JIS9_9PEZI</name>
<evidence type="ECO:0000256" key="3">
    <source>
        <dbReference type="ARBA" id="ARBA00022670"/>
    </source>
</evidence>
<evidence type="ECO:0000256" key="1">
    <source>
        <dbReference type="ARBA" id="ARBA00009431"/>
    </source>
</evidence>
<evidence type="ECO:0000256" key="4">
    <source>
        <dbReference type="ARBA" id="ARBA00022801"/>
    </source>
</evidence>
<dbReference type="PANTHER" id="PTHR11802">
    <property type="entry name" value="SERINE PROTEASE FAMILY S10 SERINE CARBOXYPEPTIDASE"/>
    <property type="match status" value="1"/>
</dbReference>
<keyword evidence="4 6" id="KW-0378">Hydrolase</keyword>
<dbReference type="Proteomes" id="UP000276215">
    <property type="component" value="Unassembled WGS sequence"/>
</dbReference>
<dbReference type="AlphaFoldDB" id="A0A3N4JIS9"/>